<feature type="domain" description="Rhodanese" evidence="1">
    <location>
        <begin position="9"/>
        <end position="97"/>
    </location>
</feature>
<evidence type="ECO:0000313" key="3">
    <source>
        <dbReference type="EMBL" id="GEB96957.1"/>
    </source>
</evidence>
<reference evidence="3 5" key="2">
    <citation type="submission" date="2019-06" db="EMBL/GenBank/DDBJ databases">
        <title>Whole genome shotgun sequence of Corynebacterium flavescens NBRC 14136.</title>
        <authorList>
            <person name="Hosoyama A."/>
            <person name="Uohara A."/>
            <person name="Ohji S."/>
            <person name="Ichikawa N."/>
        </authorList>
    </citation>
    <scope>NUCLEOTIDE SEQUENCE [LARGE SCALE GENOMIC DNA]</scope>
    <source>
        <strain evidence="3 5">NBRC 14136</strain>
    </source>
</reference>
<keyword evidence="4" id="KW-1185">Reference proteome</keyword>
<evidence type="ECO:0000313" key="5">
    <source>
        <dbReference type="Proteomes" id="UP000315353"/>
    </source>
</evidence>
<dbReference type="RefSeq" id="WP_075730582.1">
    <property type="nucleotide sequence ID" value="NZ_BJNB01000004.1"/>
</dbReference>
<dbReference type="EMBL" id="CP009246">
    <property type="protein sequence ID" value="APT87656.1"/>
    <property type="molecule type" value="Genomic_DNA"/>
</dbReference>
<dbReference type="OrthoDB" id="9800872at2"/>
<evidence type="ECO:0000313" key="4">
    <source>
        <dbReference type="Proteomes" id="UP000185479"/>
    </source>
</evidence>
<name>A0A1L7CP78_CORFL</name>
<accession>A0A1L7CP78</accession>
<dbReference type="STRING" id="28028.CFLV_11155"/>
<dbReference type="EMBL" id="BJNB01000004">
    <property type="protein sequence ID" value="GEB96957.1"/>
    <property type="molecule type" value="Genomic_DNA"/>
</dbReference>
<dbReference type="PROSITE" id="PS50206">
    <property type="entry name" value="RHODANESE_3"/>
    <property type="match status" value="1"/>
</dbReference>
<dbReference type="SMART" id="SM00450">
    <property type="entry name" value="RHOD"/>
    <property type="match status" value="1"/>
</dbReference>
<dbReference type="Gene3D" id="3.40.250.10">
    <property type="entry name" value="Rhodanese-like domain"/>
    <property type="match status" value="1"/>
</dbReference>
<proteinExistence type="predicted"/>
<dbReference type="InterPro" id="IPR001763">
    <property type="entry name" value="Rhodanese-like_dom"/>
</dbReference>
<dbReference type="CDD" id="cd00158">
    <property type="entry name" value="RHOD"/>
    <property type="match status" value="1"/>
</dbReference>
<evidence type="ECO:0000313" key="2">
    <source>
        <dbReference type="EMBL" id="APT87656.1"/>
    </source>
</evidence>
<dbReference type="InterPro" id="IPR050229">
    <property type="entry name" value="GlpE_sulfurtransferase"/>
</dbReference>
<sequence length="98" mass="10464">MESISPKNVPAGAQLIDVRENDEWAAGHARGATHIPLGELTDRLKEIDPGKDIYLICHSGGRSAQAGQYLEAALGWDVINVEGGTQAWRADGLAIDVD</sequence>
<dbReference type="Proteomes" id="UP000315353">
    <property type="component" value="Unassembled WGS sequence"/>
</dbReference>
<dbReference type="SUPFAM" id="SSF52821">
    <property type="entry name" value="Rhodanese/Cell cycle control phosphatase"/>
    <property type="match status" value="1"/>
</dbReference>
<dbReference type="KEGG" id="cfc:CFLV_11155"/>
<dbReference type="AlphaFoldDB" id="A0A1L7CP78"/>
<dbReference type="GO" id="GO:0016740">
    <property type="term" value="F:transferase activity"/>
    <property type="evidence" value="ECO:0007669"/>
    <property type="project" value="UniProtKB-KW"/>
</dbReference>
<dbReference type="InterPro" id="IPR036873">
    <property type="entry name" value="Rhodanese-like_dom_sf"/>
</dbReference>
<dbReference type="PANTHER" id="PTHR43031:SF17">
    <property type="entry name" value="SULFURTRANSFERASE YTWF-RELATED"/>
    <property type="match status" value="1"/>
</dbReference>
<dbReference type="Proteomes" id="UP000185479">
    <property type="component" value="Chromosome"/>
</dbReference>
<reference evidence="2 4" key="1">
    <citation type="submission" date="2014-08" db="EMBL/GenBank/DDBJ databases">
        <title>Complete genome sequence of Corynebacterium flavescens OJ8(T)(=DSM 20296(T)), isolated from cheese.</title>
        <authorList>
            <person name="Ruckert C."/>
            <person name="Albersmeier A."/>
            <person name="Winkler A."/>
            <person name="Kalinowski J."/>
        </authorList>
    </citation>
    <scope>NUCLEOTIDE SEQUENCE [LARGE SCALE GENOMIC DNA]</scope>
    <source>
        <strain evidence="2 4">OJ8</strain>
    </source>
</reference>
<dbReference type="Pfam" id="PF00581">
    <property type="entry name" value="Rhodanese"/>
    <property type="match status" value="1"/>
</dbReference>
<organism evidence="2 4">
    <name type="scientific">Corynebacterium flavescens</name>
    <dbReference type="NCBI Taxonomy" id="28028"/>
    <lineage>
        <taxon>Bacteria</taxon>
        <taxon>Bacillati</taxon>
        <taxon>Actinomycetota</taxon>
        <taxon>Actinomycetes</taxon>
        <taxon>Mycobacteriales</taxon>
        <taxon>Corynebacteriaceae</taxon>
        <taxon>Corynebacterium</taxon>
    </lineage>
</organism>
<dbReference type="PANTHER" id="PTHR43031">
    <property type="entry name" value="FAD-DEPENDENT OXIDOREDUCTASE"/>
    <property type="match status" value="1"/>
</dbReference>
<evidence type="ECO:0000259" key="1">
    <source>
        <dbReference type="PROSITE" id="PS50206"/>
    </source>
</evidence>
<protein>
    <submittedName>
        <fullName evidence="2">Sulfurtransferase</fullName>
    </submittedName>
</protein>
<dbReference type="GeneID" id="82881239"/>
<gene>
    <name evidence="3" type="ORF">CFL01nite_04520</name>
    <name evidence="2" type="ORF">CFLV_11155</name>
</gene>
<keyword evidence="2" id="KW-0808">Transferase</keyword>